<organism evidence="1 2">
    <name type="scientific">Hyphomonas pacifica</name>
    <dbReference type="NCBI Taxonomy" id="1280941"/>
    <lineage>
        <taxon>Bacteria</taxon>
        <taxon>Pseudomonadati</taxon>
        <taxon>Pseudomonadota</taxon>
        <taxon>Alphaproteobacteria</taxon>
        <taxon>Hyphomonadales</taxon>
        <taxon>Hyphomonadaceae</taxon>
        <taxon>Hyphomonas</taxon>
    </lineage>
</organism>
<proteinExistence type="predicted"/>
<name>A0A8B2PKS7_9PROT</name>
<keyword evidence="2" id="KW-1185">Reference proteome</keyword>
<protein>
    <recommendedName>
        <fullName evidence="3">Phage portal protein</fullName>
    </recommendedName>
</protein>
<evidence type="ECO:0000313" key="1">
    <source>
        <dbReference type="EMBL" id="RAN30642.1"/>
    </source>
</evidence>
<dbReference type="RefSeq" id="WP_112063396.1">
    <property type="nucleotide sequence ID" value="NZ_AWFB01000078.1"/>
</dbReference>
<accession>A0A8B2PKS7</accession>
<gene>
    <name evidence="1" type="ORF">HY3_05690</name>
</gene>
<dbReference type="GO" id="GO:0005198">
    <property type="term" value="F:structural molecule activity"/>
    <property type="evidence" value="ECO:0007669"/>
    <property type="project" value="InterPro"/>
</dbReference>
<dbReference type="GO" id="GO:0019068">
    <property type="term" value="P:virion assembly"/>
    <property type="evidence" value="ECO:0007669"/>
    <property type="project" value="InterPro"/>
</dbReference>
<dbReference type="NCBIfam" id="TIGR01539">
    <property type="entry name" value="portal_lambda"/>
    <property type="match status" value="1"/>
</dbReference>
<reference evidence="1 2" key="1">
    <citation type="submission" date="2013-04" db="EMBL/GenBank/DDBJ databases">
        <title>Hyphomonas sp. T24B3 Genome Sequencing.</title>
        <authorList>
            <person name="Lai Q."/>
            <person name="Shao Z."/>
        </authorList>
    </citation>
    <scope>NUCLEOTIDE SEQUENCE [LARGE SCALE GENOMIC DNA]</scope>
    <source>
        <strain evidence="1 2">T24B3</strain>
    </source>
</reference>
<dbReference type="Proteomes" id="UP000249123">
    <property type="component" value="Unassembled WGS sequence"/>
</dbReference>
<dbReference type="AlphaFoldDB" id="A0A8B2PKS7"/>
<comment type="caution">
    <text evidence="1">The sequence shown here is derived from an EMBL/GenBank/DDBJ whole genome shotgun (WGS) entry which is preliminary data.</text>
</comment>
<evidence type="ECO:0000313" key="2">
    <source>
        <dbReference type="Proteomes" id="UP000249123"/>
    </source>
</evidence>
<evidence type="ECO:0008006" key="3">
    <source>
        <dbReference type="Google" id="ProtNLM"/>
    </source>
</evidence>
<dbReference type="EMBL" id="AWFB01000078">
    <property type="protein sequence ID" value="RAN30642.1"/>
    <property type="molecule type" value="Genomic_DNA"/>
</dbReference>
<sequence>MSRPQLMDQYGRPLRSSASLLVSGGAYQAASRNRQQTVGWSASAVSSASETYANRQPIAARARDLIRNSGIATGAMRKVRAQTIGPGLRLRAKPDATRLGVDPTEALTFSRKIEGAWSDWADDHRHQCDLARTRTFGQLSRIMWSDRFTTGENLAVLRWKEDRGTDYATCVQLVDPERLSNPGGKMDEDLLRQGIGLSPDGEPIEYHIRDRHPSDYVSSSHQWQWTRMPRYAEDGRRVVVHGFPEDRSEQLRGVSPLAPILTAFRDLSRFTEAEIGAAIINATMAAFVKSGFDPLAVIEAIGADEGGSGLADIGKGWHETRMGIYGEEGLSLHDNRIATLAPGDEVQMNNTTRQVGSFSDFKKAFLQDFAAAIGIPYMVLSEDWEGVSYSAARAALAETWRIVTEDRADFVADSILPIYAEIVTEAFWRGYLVEPDGWPSFEGNEAAYLKADWTGPGRGYVDPLKEAQANLLNMRIGATTLDKVCADQGLDWESTLVQLATEKQRMEELGIAPAELAEALAAIPPTDKEG</sequence>
<dbReference type="InterPro" id="IPR006429">
    <property type="entry name" value="Phage_lambda_portal"/>
</dbReference>
<dbReference type="Pfam" id="PF05136">
    <property type="entry name" value="Phage_portal_2"/>
    <property type="match status" value="1"/>
</dbReference>